<dbReference type="InterPro" id="IPR036249">
    <property type="entry name" value="Thioredoxin-like_sf"/>
</dbReference>
<dbReference type="CDD" id="cd02947">
    <property type="entry name" value="TRX_family"/>
    <property type="match status" value="1"/>
</dbReference>
<keyword evidence="3" id="KW-0676">Redox-active center</keyword>
<dbReference type="Proteomes" id="UP000481087">
    <property type="component" value="Unassembled WGS sequence"/>
</dbReference>
<dbReference type="EMBL" id="WTUZ01000039">
    <property type="protein sequence ID" value="MZQ86432.1"/>
    <property type="molecule type" value="Genomic_DNA"/>
</dbReference>
<dbReference type="AlphaFoldDB" id="A0A6L8V9S2"/>
<dbReference type="Pfam" id="PF00085">
    <property type="entry name" value="Thioredoxin"/>
    <property type="match status" value="1"/>
</dbReference>
<comment type="caution">
    <text evidence="5">The sequence shown here is derived from an EMBL/GenBank/DDBJ whole genome shotgun (WGS) entry which is preliminary data.</text>
</comment>
<accession>A0A6L8V9S2</accession>
<dbReference type="GO" id="GO:0015035">
    <property type="term" value="F:protein-disulfide reductase activity"/>
    <property type="evidence" value="ECO:0007669"/>
    <property type="project" value="TreeGrafter"/>
</dbReference>
<dbReference type="PANTHER" id="PTHR45663:SF11">
    <property type="entry name" value="GEO12009P1"/>
    <property type="match status" value="1"/>
</dbReference>
<evidence type="ECO:0000313" key="5">
    <source>
        <dbReference type="EMBL" id="MZQ86432.1"/>
    </source>
</evidence>
<comment type="similarity">
    <text evidence="1">Belongs to the thioredoxin family.</text>
</comment>
<evidence type="ECO:0000256" key="3">
    <source>
        <dbReference type="ARBA" id="ARBA00023284"/>
    </source>
</evidence>
<sequence>MGGISLAKETFKGQINHGITLVNFYTHGSGPSQEQLLITEELAQGIRHQATVANVDMEQEKELAAEYGVSSVPTLMLFKDGYQLETLVGHQSKEALQQMIDRYANMSDSCV</sequence>
<dbReference type="Gene3D" id="3.40.30.10">
    <property type="entry name" value="Glutaredoxin"/>
    <property type="match status" value="1"/>
</dbReference>
<dbReference type="GO" id="GO:0005737">
    <property type="term" value="C:cytoplasm"/>
    <property type="evidence" value="ECO:0007669"/>
    <property type="project" value="TreeGrafter"/>
</dbReference>
<proteinExistence type="inferred from homology"/>
<dbReference type="PANTHER" id="PTHR45663">
    <property type="entry name" value="GEO12009P1"/>
    <property type="match status" value="1"/>
</dbReference>
<dbReference type="SUPFAM" id="SSF52833">
    <property type="entry name" value="Thioredoxin-like"/>
    <property type="match status" value="1"/>
</dbReference>
<evidence type="ECO:0000313" key="6">
    <source>
        <dbReference type="Proteomes" id="UP000481087"/>
    </source>
</evidence>
<name>A0A6L8V9S2_9BACL</name>
<dbReference type="RefSeq" id="WP_161410843.1">
    <property type="nucleotide sequence ID" value="NZ_WTUZ01000039.1"/>
</dbReference>
<organism evidence="5 6">
    <name type="scientific">Paenibacillus silvestris</name>
    <dbReference type="NCBI Taxonomy" id="2606219"/>
    <lineage>
        <taxon>Bacteria</taxon>
        <taxon>Bacillati</taxon>
        <taxon>Bacillota</taxon>
        <taxon>Bacilli</taxon>
        <taxon>Bacillales</taxon>
        <taxon>Paenibacillaceae</taxon>
        <taxon>Paenibacillus</taxon>
    </lineage>
</organism>
<feature type="domain" description="Thioredoxin" evidence="4">
    <location>
        <begin position="5"/>
        <end position="101"/>
    </location>
</feature>
<reference evidence="5 6" key="1">
    <citation type="submission" date="2019-12" db="EMBL/GenBank/DDBJ databases">
        <title>Paenibacillus sp. nov. sp. isolated from soil.</title>
        <authorList>
            <person name="Kim J."/>
            <person name="Jeong S.E."/>
            <person name="Jung H.S."/>
            <person name="Jeon C.O."/>
        </authorList>
    </citation>
    <scope>NUCLEOTIDE SEQUENCE [LARGE SCALE GENOMIC DNA]</scope>
    <source>
        <strain evidence="5 6">5J-6</strain>
    </source>
</reference>
<protein>
    <submittedName>
        <fullName evidence="5">Thioredoxin</fullName>
    </submittedName>
</protein>
<dbReference type="InterPro" id="IPR013766">
    <property type="entry name" value="Thioredoxin_domain"/>
</dbReference>
<gene>
    <name evidence="5" type="ORF">GQF01_30455</name>
</gene>
<keyword evidence="6" id="KW-1185">Reference proteome</keyword>
<evidence type="ECO:0000256" key="1">
    <source>
        <dbReference type="ARBA" id="ARBA00008987"/>
    </source>
</evidence>
<keyword evidence="2" id="KW-1015">Disulfide bond</keyword>
<evidence type="ECO:0000256" key="2">
    <source>
        <dbReference type="ARBA" id="ARBA00023157"/>
    </source>
</evidence>
<evidence type="ECO:0000259" key="4">
    <source>
        <dbReference type="Pfam" id="PF00085"/>
    </source>
</evidence>